<evidence type="ECO:0000256" key="5">
    <source>
        <dbReference type="ARBA" id="ARBA00023136"/>
    </source>
</evidence>
<accession>A0ABY4QY67</accession>
<dbReference type="PANTHER" id="PTHR30482:SF10">
    <property type="entry name" value="HIGH-AFFINITY BRANCHED-CHAIN AMINO ACID TRANSPORT PROTEIN BRAE"/>
    <property type="match status" value="1"/>
</dbReference>
<dbReference type="RefSeq" id="WP_249771979.1">
    <property type="nucleotide sequence ID" value="NZ_CP097332.1"/>
</dbReference>
<keyword evidence="5 7" id="KW-0472">Membrane</keyword>
<evidence type="ECO:0000256" key="3">
    <source>
        <dbReference type="ARBA" id="ARBA00022692"/>
    </source>
</evidence>
<dbReference type="PANTHER" id="PTHR30482">
    <property type="entry name" value="HIGH-AFFINITY BRANCHED-CHAIN AMINO ACID TRANSPORT SYSTEM PERMEASE"/>
    <property type="match status" value="1"/>
</dbReference>
<dbReference type="EMBL" id="CP097332">
    <property type="protein sequence ID" value="UQX88460.1"/>
    <property type="molecule type" value="Genomic_DNA"/>
</dbReference>
<feature type="transmembrane region" description="Helical" evidence="7">
    <location>
        <begin position="162"/>
        <end position="181"/>
    </location>
</feature>
<gene>
    <name evidence="8" type="ORF">M6D93_00295</name>
</gene>
<proteinExistence type="predicted"/>
<reference evidence="8" key="1">
    <citation type="journal article" date="2018" name="Int. J. Syst. Evol. Microbiol.">
        <title>Jatrophihabitans telluris sp. nov., isolated from sediment soil of lava forest wetlands and the emended description of the genus Jatrophihabitans.</title>
        <authorList>
            <person name="Lee K.C."/>
            <person name="Suh M.K."/>
            <person name="Eom M.K."/>
            <person name="Kim K.K."/>
            <person name="Kim J.S."/>
            <person name="Kim D.S."/>
            <person name="Ko S.H."/>
            <person name="Shin Y.K."/>
            <person name="Lee J.S."/>
        </authorList>
    </citation>
    <scope>NUCLEOTIDE SEQUENCE</scope>
    <source>
        <strain evidence="8">N237</strain>
    </source>
</reference>
<evidence type="ECO:0000313" key="9">
    <source>
        <dbReference type="Proteomes" id="UP001056336"/>
    </source>
</evidence>
<feature type="transmembrane region" description="Helical" evidence="7">
    <location>
        <begin position="211"/>
        <end position="231"/>
    </location>
</feature>
<keyword evidence="9" id="KW-1185">Reference proteome</keyword>
<evidence type="ECO:0000256" key="6">
    <source>
        <dbReference type="SAM" id="MobiDB-lite"/>
    </source>
</evidence>
<dbReference type="CDD" id="cd06581">
    <property type="entry name" value="TM_PBP1_LivM_like"/>
    <property type="match status" value="1"/>
</dbReference>
<dbReference type="InterPro" id="IPR043428">
    <property type="entry name" value="LivM-like"/>
</dbReference>
<feature type="transmembrane region" description="Helical" evidence="7">
    <location>
        <begin position="89"/>
        <end position="111"/>
    </location>
</feature>
<dbReference type="Pfam" id="PF02653">
    <property type="entry name" value="BPD_transp_2"/>
    <property type="match status" value="1"/>
</dbReference>
<feature type="transmembrane region" description="Helical" evidence="7">
    <location>
        <begin position="243"/>
        <end position="270"/>
    </location>
</feature>
<evidence type="ECO:0000256" key="2">
    <source>
        <dbReference type="ARBA" id="ARBA00022475"/>
    </source>
</evidence>
<organism evidence="8 9">
    <name type="scientific">Jatrophihabitans telluris</name>
    <dbReference type="NCBI Taxonomy" id="2038343"/>
    <lineage>
        <taxon>Bacteria</taxon>
        <taxon>Bacillati</taxon>
        <taxon>Actinomycetota</taxon>
        <taxon>Actinomycetes</taxon>
        <taxon>Jatrophihabitantales</taxon>
        <taxon>Jatrophihabitantaceae</taxon>
        <taxon>Jatrophihabitans</taxon>
    </lineage>
</organism>
<comment type="subcellular location">
    <subcellularLocation>
        <location evidence="1">Cell membrane</location>
        <topology evidence="1">Multi-pass membrane protein</topology>
    </subcellularLocation>
</comment>
<sequence>MRSTSWLSPVRGVAFFAILASLPSFNLAHWVLNIAVFTLMYAVMSSSWNLVGGFAGYPSLGHAAFFGIGAYSTALWFQHHSITSGYEPFILLPLIGVVAALIGLPVAFIAMRTRSDVFAIVTITLLFVTQTLAFNLRSLTHGAQGLAIAVAPFSARTYERPFYYVLLILLAASMVISFATMRSKFGLALAAVRADEDKARGIGVRTFGVKVLSFSISVGLTAMVGGIWAYYEGFIYPQFAVDPLVTIAIVLMTFLGGRATLWGPVLGAFILETAQQTLAYSLGGSQFYLIAYAMVFLLVMLLLPRGIVPSIQDGLRRRRRRAAVDAPGSDSLNQPKEARGHAGRTPASTVKGHA</sequence>
<reference evidence="8" key="2">
    <citation type="submission" date="2022-05" db="EMBL/GenBank/DDBJ databases">
        <authorList>
            <person name="Kim J.-S."/>
            <person name="Lee K."/>
            <person name="Suh M."/>
            <person name="Eom M."/>
            <person name="Kim J.-S."/>
            <person name="Kim D.-S."/>
            <person name="Ko S.-H."/>
            <person name="Shin Y."/>
            <person name="Lee J.-S."/>
        </authorList>
    </citation>
    <scope>NUCLEOTIDE SEQUENCE</scope>
    <source>
        <strain evidence="8">N237</strain>
    </source>
</reference>
<feature type="transmembrane region" description="Helical" evidence="7">
    <location>
        <begin position="290"/>
        <end position="311"/>
    </location>
</feature>
<dbReference type="InterPro" id="IPR001851">
    <property type="entry name" value="ABC_transp_permease"/>
</dbReference>
<evidence type="ECO:0000256" key="4">
    <source>
        <dbReference type="ARBA" id="ARBA00022989"/>
    </source>
</evidence>
<evidence type="ECO:0000256" key="1">
    <source>
        <dbReference type="ARBA" id="ARBA00004651"/>
    </source>
</evidence>
<evidence type="ECO:0000313" key="8">
    <source>
        <dbReference type="EMBL" id="UQX88460.1"/>
    </source>
</evidence>
<keyword evidence="2" id="KW-1003">Cell membrane</keyword>
<keyword evidence="3 7" id="KW-0812">Transmembrane</keyword>
<feature type="transmembrane region" description="Helical" evidence="7">
    <location>
        <begin position="117"/>
        <end position="136"/>
    </location>
</feature>
<keyword evidence="4 7" id="KW-1133">Transmembrane helix</keyword>
<feature type="region of interest" description="Disordered" evidence="6">
    <location>
        <begin position="323"/>
        <end position="354"/>
    </location>
</feature>
<dbReference type="Proteomes" id="UP001056336">
    <property type="component" value="Chromosome"/>
</dbReference>
<protein>
    <submittedName>
        <fullName evidence="8">Branched-chain amino acid ABC transporter permease</fullName>
    </submittedName>
</protein>
<name>A0ABY4QY67_9ACTN</name>
<feature type="transmembrane region" description="Helical" evidence="7">
    <location>
        <begin position="55"/>
        <end position="77"/>
    </location>
</feature>
<feature type="transmembrane region" description="Helical" evidence="7">
    <location>
        <begin position="12"/>
        <end position="43"/>
    </location>
</feature>
<evidence type="ECO:0000256" key="7">
    <source>
        <dbReference type="SAM" id="Phobius"/>
    </source>
</evidence>